<dbReference type="RefSeq" id="WP_271633728.1">
    <property type="nucleotide sequence ID" value="NZ_CP094970.1"/>
</dbReference>
<reference evidence="9" key="1">
    <citation type="submission" date="2022-01" db="EMBL/GenBank/DDBJ databases">
        <title>Nocardioidaceae gen. sp. A5X3R13.</title>
        <authorList>
            <person name="Lopez Marin M.A."/>
            <person name="Uhlik O."/>
        </authorList>
    </citation>
    <scope>NUCLEOTIDE SEQUENCE</scope>
    <source>
        <strain evidence="9">A5X3R13</strain>
    </source>
</reference>
<feature type="transmembrane region" description="Helical" evidence="7">
    <location>
        <begin position="209"/>
        <end position="227"/>
    </location>
</feature>
<dbReference type="PANTHER" id="PTHR30151:SF0">
    <property type="entry name" value="ABC TRANSPORTER PERMEASE PROTEIN MJ0413-RELATED"/>
    <property type="match status" value="1"/>
</dbReference>
<sequence length="276" mass="29766">MTAASLTGMADRARPWTTRLTHIPGLATFGPFVVVIALWQVVVWLGVFPSSFFVGPGDVWSEAVSLTERGILPAYIQDSVVRLLVGAAFGLAVGIPLGFLVGLNRYVRRFLWPALLFFQAIGDIAWLPILIVWFGFSLTSVTSVIVYTVTFPLVISIVAAIDAVPVNVQRAASSLGASRWQHVLYVILPASLPGVCSGIRTGLGYGWRALIAAEIIIGTSGVGFMMFDARRQGDVSQVFVGMAVLGILWYLTDALVLAPAEKETVERWGMVEGIGR</sequence>
<dbReference type="PANTHER" id="PTHR30151">
    <property type="entry name" value="ALKANE SULFONATE ABC TRANSPORTER-RELATED, MEMBRANE SUBUNIT"/>
    <property type="match status" value="1"/>
</dbReference>
<evidence type="ECO:0000256" key="6">
    <source>
        <dbReference type="ARBA" id="ARBA00023136"/>
    </source>
</evidence>
<organism evidence="9 10">
    <name type="scientific">Solicola gregarius</name>
    <dbReference type="NCBI Taxonomy" id="2908642"/>
    <lineage>
        <taxon>Bacteria</taxon>
        <taxon>Bacillati</taxon>
        <taxon>Actinomycetota</taxon>
        <taxon>Actinomycetes</taxon>
        <taxon>Propionibacteriales</taxon>
        <taxon>Nocardioidaceae</taxon>
        <taxon>Solicola</taxon>
    </lineage>
</organism>
<evidence type="ECO:0000256" key="1">
    <source>
        <dbReference type="ARBA" id="ARBA00004651"/>
    </source>
</evidence>
<comment type="subcellular location">
    <subcellularLocation>
        <location evidence="1 7">Cell membrane</location>
        <topology evidence="1 7">Multi-pass membrane protein</topology>
    </subcellularLocation>
</comment>
<evidence type="ECO:0000256" key="3">
    <source>
        <dbReference type="ARBA" id="ARBA00022475"/>
    </source>
</evidence>
<name>A0AA46YJU7_9ACTN</name>
<evidence type="ECO:0000256" key="5">
    <source>
        <dbReference type="ARBA" id="ARBA00022989"/>
    </source>
</evidence>
<feature type="transmembrane region" description="Helical" evidence="7">
    <location>
        <begin position="83"/>
        <end position="103"/>
    </location>
</feature>
<evidence type="ECO:0000256" key="7">
    <source>
        <dbReference type="RuleBase" id="RU363032"/>
    </source>
</evidence>
<dbReference type="GO" id="GO:0005886">
    <property type="term" value="C:plasma membrane"/>
    <property type="evidence" value="ECO:0007669"/>
    <property type="project" value="UniProtKB-SubCell"/>
</dbReference>
<dbReference type="AlphaFoldDB" id="A0AA46YJU7"/>
<dbReference type="Proteomes" id="UP001164390">
    <property type="component" value="Chromosome"/>
</dbReference>
<dbReference type="CDD" id="cd06261">
    <property type="entry name" value="TM_PBP2"/>
    <property type="match status" value="1"/>
</dbReference>
<comment type="similarity">
    <text evidence="7">Belongs to the binding-protein-dependent transport system permease family.</text>
</comment>
<feature type="transmembrane region" description="Helical" evidence="7">
    <location>
        <begin position="182"/>
        <end position="203"/>
    </location>
</feature>
<dbReference type="PROSITE" id="PS50928">
    <property type="entry name" value="ABC_TM1"/>
    <property type="match status" value="1"/>
</dbReference>
<gene>
    <name evidence="9" type="ORF">L0C25_20960</name>
</gene>
<evidence type="ECO:0000313" key="9">
    <source>
        <dbReference type="EMBL" id="UYM04965.1"/>
    </source>
</evidence>
<evidence type="ECO:0000313" key="10">
    <source>
        <dbReference type="Proteomes" id="UP001164390"/>
    </source>
</evidence>
<dbReference type="EMBL" id="CP094970">
    <property type="protein sequence ID" value="UYM04965.1"/>
    <property type="molecule type" value="Genomic_DNA"/>
</dbReference>
<dbReference type="Pfam" id="PF00528">
    <property type="entry name" value="BPD_transp_1"/>
    <property type="match status" value="1"/>
</dbReference>
<keyword evidence="4 7" id="KW-0812">Transmembrane</keyword>
<keyword evidence="10" id="KW-1185">Reference proteome</keyword>
<keyword evidence="6 7" id="KW-0472">Membrane</keyword>
<accession>A0AA46YJU7</accession>
<dbReference type="Gene3D" id="1.10.3720.10">
    <property type="entry name" value="MetI-like"/>
    <property type="match status" value="1"/>
</dbReference>
<feature type="domain" description="ABC transmembrane type-1" evidence="8">
    <location>
        <begin position="76"/>
        <end position="257"/>
    </location>
</feature>
<dbReference type="GO" id="GO:0055085">
    <property type="term" value="P:transmembrane transport"/>
    <property type="evidence" value="ECO:0007669"/>
    <property type="project" value="InterPro"/>
</dbReference>
<dbReference type="InterPro" id="IPR035906">
    <property type="entry name" value="MetI-like_sf"/>
</dbReference>
<keyword evidence="5 7" id="KW-1133">Transmembrane helix</keyword>
<keyword evidence="3" id="KW-1003">Cell membrane</keyword>
<dbReference type="InterPro" id="IPR000515">
    <property type="entry name" value="MetI-like"/>
</dbReference>
<keyword evidence="2 7" id="KW-0813">Transport</keyword>
<feature type="transmembrane region" description="Helical" evidence="7">
    <location>
        <begin position="110"/>
        <end position="134"/>
    </location>
</feature>
<evidence type="ECO:0000259" key="8">
    <source>
        <dbReference type="PROSITE" id="PS50928"/>
    </source>
</evidence>
<dbReference type="KEGG" id="sgrg:L0C25_20960"/>
<feature type="transmembrane region" description="Helical" evidence="7">
    <location>
        <begin position="239"/>
        <end position="260"/>
    </location>
</feature>
<protein>
    <submittedName>
        <fullName evidence="9">ABC transporter permease</fullName>
    </submittedName>
</protein>
<evidence type="ECO:0000256" key="2">
    <source>
        <dbReference type="ARBA" id="ARBA00022448"/>
    </source>
</evidence>
<dbReference type="SUPFAM" id="SSF161098">
    <property type="entry name" value="MetI-like"/>
    <property type="match status" value="1"/>
</dbReference>
<evidence type="ECO:0000256" key="4">
    <source>
        <dbReference type="ARBA" id="ARBA00022692"/>
    </source>
</evidence>
<proteinExistence type="inferred from homology"/>
<feature type="transmembrane region" description="Helical" evidence="7">
    <location>
        <begin position="140"/>
        <end position="161"/>
    </location>
</feature>
<feature type="transmembrane region" description="Helical" evidence="7">
    <location>
        <begin position="21"/>
        <end position="47"/>
    </location>
</feature>